<dbReference type="PANTHER" id="PTHR43298:SF2">
    <property type="entry name" value="FMN_FAD EXPORTER YEEO-RELATED"/>
    <property type="match status" value="1"/>
</dbReference>
<dbReference type="GO" id="GO:0042910">
    <property type="term" value="F:xenobiotic transmembrane transporter activity"/>
    <property type="evidence" value="ECO:0007669"/>
    <property type="project" value="InterPro"/>
</dbReference>
<dbReference type="GO" id="GO:0005886">
    <property type="term" value="C:plasma membrane"/>
    <property type="evidence" value="ECO:0007669"/>
    <property type="project" value="UniProtKB-SubCell"/>
</dbReference>
<feature type="transmembrane region" description="Helical" evidence="13">
    <location>
        <begin position="207"/>
        <end position="228"/>
    </location>
</feature>
<evidence type="ECO:0000256" key="8">
    <source>
        <dbReference type="ARBA" id="ARBA00022692"/>
    </source>
</evidence>
<evidence type="ECO:0000256" key="10">
    <source>
        <dbReference type="ARBA" id="ARBA00023065"/>
    </source>
</evidence>
<comment type="caution">
    <text evidence="14">The sequence shown here is derived from an EMBL/GenBank/DDBJ whole genome shotgun (WGS) entry which is preliminary data.</text>
</comment>
<comment type="similarity">
    <text evidence="3">Belongs to the multi antimicrobial extrusion (MATE) (TC 2.A.66.1) family.</text>
</comment>
<comment type="function">
    <text evidence="1">Multidrug efflux pump.</text>
</comment>
<evidence type="ECO:0000256" key="6">
    <source>
        <dbReference type="ARBA" id="ARBA00022449"/>
    </source>
</evidence>
<sequence>MKKDRLGVLIYPDKMFYKEVAVIAIPVALQGLITIGVNIADTLMIGMLGERQLSASALATQYLNMFHSFCMGLSMGASVLASRYWGMKEFRSLKKTIAIMFRCCLLMVLFFTATTLLIPNQIMHMYTGEEDVIAYGVQYLKFCTWSYLFYGMSLTTTIILRSMKKVKIPLIVSVLSFLINIAGNYILMFGKLGIPAMGIGGAALSTLLVRIFEFVMICGYLFVVEDVLRFRVRDLFMKAGDLFPEYIRIGFPVLVSDVVLALGNNVVMMIIGRMGAAFVAANAITAVVDRLCNIFIQGVSQGSAVVTGNTLGRGEVENVERQGWAFLGIGIVLGLASAVILLIIKEPVIQIYHLTEETADITRQLLWAMSLMVIFLSANHILTKGALRGGGDTKALMVADNIFLWIVSIPLGFIAGLVLNMPPFWVYVCLKMENPLKTVWCISRLRSKKWIKKINAV</sequence>
<feature type="transmembrane region" description="Helical" evidence="13">
    <location>
        <begin position="249"/>
        <end position="271"/>
    </location>
</feature>
<gene>
    <name evidence="14" type="ORF">A8806_10587</name>
</gene>
<dbReference type="CDD" id="cd13134">
    <property type="entry name" value="MATE_like_8"/>
    <property type="match status" value="1"/>
</dbReference>
<evidence type="ECO:0000256" key="2">
    <source>
        <dbReference type="ARBA" id="ARBA00004651"/>
    </source>
</evidence>
<feature type="transmembrane region" description="Helical" evidence="13">
    <location>
        <begin position="168"/>
        <end position="187"/>
    </location>
</feature>
<evidence type="ECO:0000256" key="9">
    <source>
        <dbReference type="ARBA" id="ARBA00022989"/>
    </source>
</evidence>
<proteinExistence type="inferred from homology"/>
<dbReference type="Proteomes" id="UP000245845">
    <property type="component" value="Unassembled WGS sequence"/>
</dbReference>
<evidence type="ECO:0000256" key="12">
    <source>
        <dbReference type="ARBA" id="ARBA00031636"/>
    </source>
</evidence>
<keyword evidence="6" id="KW-0050">Antiport</keyword>
<feature type="transmembrane region" description="Helical" evidence="13">
    <location>
        <begin position="65"/>
        <end position="85"/>
    </location>
</feature>
<evidence type="ECO:0000313" key="15">
    <source>
        <dbReference type="Proteomes" id="UP000245845"/>
    </source>
</evidence>
<feature type="transmembrane region" description="Helical" evidence="13">
    <location>
        <begin position="324"/>
        <end position="344"/>
    </location>
</feature>
<feature type="transmembrane region" description="Helical" evidence="13">
    <location>
        <begin position="20"/>
        <end position="45"/>
    </location>
</feature>
<dbReference type="PANTHER" id="PTHR43298">
    <property type="entry name" value="MULTIDRUG RESISTANCE PROTEIN NORM-RELATED"/>
    <property type="match status" value="1"/>
</dbReference>
<feature type="transmembrane region" description="Helical" evidence="13">
    <location>
        <begin position="402"/>
        <end position="428"/>
    </location>
</feature>
<evidence type="ECO:0000256" key="7">
    <source>
        <dbReference type="ARBA" id="ARBA00022475"/>
    </source>
</evidence>
<name>A0A2Y9BC80_9FIRM</name>
<feature type="transmembrane region" description="Helical" evidence="13">
    <location>
        <begin position="139"/>
        <end position="161"/>
    </location>
</feature>
<evidence type="ECO:0000256" key="11">
    <source>
        <dbReference type="ARBA" id="ARBA00023136"/>
    </source>
</evidence>
<evidence type="ECO:0000256" key="1">
    <source>
        <dbReference type="ARBA" id="ARBA00003408"/>
    </source>
</evidence>
<dbReference type="GO" id="GO:0006811">
    <property type="term" value="P:monoatomic ion transport"/>
    <property type="evidence" value="ECO:0007669"/>
    <property type="project" value="UniProtKB-KW"/>
</dbReference>
<keyword evidence="7" id="KW-1003">Cell membrane</keyword>
<dbReference type="InterPro" id="IPR002528">
    <property type="entry name" value="MATE_fam"/>
</dbReference>
<organism evidence="14 15">
    <name type="scientific">Faecalicatena orotica</name>
    <dbReference type="NCBI Taxonomy" id="1544"/>
    <lineage>
        <taxon>Bacteria</taxon>
        <taxon>Bacillati</taxon>
        <taxon>Bacillota</taxon>
        <taxon>Clostridia</taxon>
        <taxon>Lachnospirales</taxon>
        <taxon>Lachnospiraceae</taxon>
        <taxon>Faecalicatena</taxon>
    </lineage>
</organism>
<evidence type="ECO:0000256" key="13">
    <source>
        <dbReference type="SAM" id="Phobius"/>
    </source>
</evidence>
<protein>
    <recommendedName>
        <fullName evidence="4">Probable multidrug resistance protein NorM</fullName>
    </recommendedName>
    <alternativeName>
        <fullName evidence="12">Multidrug-efflux transporter</fullName>
    </alternativeName>
</protein>
<evidence type="ECO:0000256" key="5">
    <source>
        <dbReference type="ARBA" id="ARBA00022448"/>
    </source>
</evidence>
<comment type="subcellular location">
    <subcellularLocation>
        <location evidence="2">Cell membrane</location>
        <topology evidence="2">Multi-pass membrane protein</topology>
    </subcellularLocation>
</comment>
<dbReference type="NCBIfam" id="TIGR00797">
    <property type="entry name" value="matE"/>
    <property type="match status" value="1"/>
</dbReference>
<dbReference type="InterPro" id="IPR050222">
    <property type="entry name" value="MATE_MdtK"/>
</dbReference>
<keyword evidence="10" id="KW-0406">Ion transport</keyword>
<feature type="transmembrane region" description="Helical" evidence="13">
    <location>
        <begin position="97"/>
        <end position="119"/>
    </location>
</feature>
<keyword evidence="11 13" id="KW-0472">Membrane</keyword>
<evidence type="ECO:0000256" key="4">
    <source>
        <dbReference type="ARBA" id="ARBA00020268"/>
    </source>
</evidence>
<reference evidence="14 15" key="1">
    <citation type="submission" date="2018-05" db="EMBL/GenBank/DDBJ databases">
        <title>The Hungate 1000. A catalogue of reference genomes from the rumen microbiome.</title>
        <authorList>
            <person name="Kelly W."/>
        </authorList>
    </citation>
    <scope>NUCLEOTIDE SEQUENCE [LARGE SCALE GENOMIC DNA]</scope>
    <source>
        <strain evidence="14 15">NLAE-zl-C242</strain>
    </source>
</reference>
<dbReference type="PIRSF" id="PIRSF006603">
    <property type="entry name" value="DinF"/>
    <property type="match status" value="1"/>
</dbReference>
<dbReference type="RefSeq" id="WP_242996022.1">
    <property type="nucleotide sequence ID" value="NZ_BAAACK010000018.1"/>
</dbReference>
<dbReference type="InterPro" id="IPR048279">
    <property type="entry name" value="MdtK-like"/>
</dbReference>
<dbReference type="GO" id="GO:0015297">
    <property type="term" value="F:antiporter activity"/>
    <property type="evidence" value="ECO:0007669"/>
    <property type="project" value="UniProtKB-KW"/>
</dbReference>
<evidence type="ECO:0000256" key="3">
    <source>
        <dbReference type="ARBA" id="ARBA00010199"/>
    </source>
</evidence>
<evidence type="ECO:0000313" key="14">
    <source>
        <dbReference type="EMBL" id="PWJ29785.1"/>
    </source>
</evidence>
<dbReference type="EMBL" id="QGDL01000005">
    <property type="protein sequence ID" value="PWJ29785.1"/>
    <property type="molecule type" value="Genomic_DNA"/>
</dbReference>
<dbReference type="Pfam" id="PF01554">
    <property type="entry name" value="MatE"/>
    <property type="match status" value="2"/>
</dbReference>
<feature type="transmembrane region" description="Helical" evidence="13">
    <location>
        <begin position="365"/>
        <end position="382"/>
    </location>
</feature>
<dbReference type="AlphaFoldDB" id="A0A2Y9BC80"/>
<keyword evidence="5" id="KW-0813">Transport</keyword>
<keyword evidence="15" id="KW-1185">Reference proteome</keyword>
<accession>A0A2Y9BC80</accession>
<keyword evidence="9 13" id="KW-1133">Transmembrane helix</keyword>
<keyword evidence="8 13" id="KW-0812">Transmembrane</keyword>